<dbReference type="Proteomes" id="UP001489004">
    <property type="component" value="Unassembled WGS sequence"/>
</dbReference>
<dbReference type="GO" id="GO:0032981">
    <property type="term" value="P:mitochondrial respiratory chain complex I assembly"/>
    <property type="evidence" value="ECO:0007669"/>
    <property type="project" value="TreeGrafter"/>
</dbReference>
<dbReference type="InterPro" id="IPR033756">
    <property type="entry name" value="YlxH/NBP35"/>
</dbReference>
<evidence type="ECO:0000256" key="4">
    <source>
        <dbReference type="ARBA" id="ARBA00022723"/>
    </source>
</evidence>
<evidence type="ECO:0000256" key="9">
    <source>
        <dbReference type="ARBA" id="ARBA00023014"/>
    </source>
</evidence>
<dbReference type="AlphaFoldDB" id="A0AAW1Q8H1"/>
<keyword evidence="7" id="KW-0809">Transit peptide</keyword>
<comment type="caution">
    <text evidence="13">The sequence shown here is derived from an EMBL/GenBank/DDBJ whole genome shotgun (WGS) entry which is preliminary data.</text>
</comment>
<proteinExistence type="inferred from homology"/>
<evidence type="ECO:0000256" key="6">
    <source>
        <dbReference type="ARBA" id="ARBA00022840"/>
    </source>
</evidence>
<keyword evidence="10" id="KW-0496">Mitochondrion</keyword>
<dbReference type="InterPro" id="IPR019591">
    <property type="entry name" value="Mrp/NBP35_ATP-bd"/>
</dbReference>
<evidence type="ECO:0000313" key="14">
    <source>
        <dbReference type="Proteomes" id="UP001489004"/>
    </source>
</evidence>
<keyword evidence="6" id="KW-0067">ATP-binding</keyword>
<name>A0AAW1Q8H1_9CHLO</name>
<evidence type="ECO:0000256" key="5">
    <source>
        <dbReference type="ARBA" id="ARBA00022741"/>
    </source>
</evidence>
<evidence type="ECO:0000256" key="10">
    <source>
        <dbReference type="ARBA" id="ARBA00023128"/>
    </source>
</evidence>
<dbReference type="InterPro" id="IPR044304">
    <property type="entry name" value="NUBPL-like"/>
</dbReference>
<dbReference type="InterPro" id="IPR027417">
    <property type="entry name" value="P-loop_NTPase"/>
</dbReference>
<dbReference type="GO" id="GO:0140663">
    <property type="term" value="F:ATP-dependent FeS chaperone activity"/>
    <property type="evidence" value="ECO:0007669"/>
    <property type="project" value="InterPro"/>
</dbReference>
<reference evidence="13 14" key="1">
    <citation type="journal article" date="2024" name="Nat. Commun.">
        <title>Phylogenomics reveals the evolutionary origins of lichenization in chlorophyte algae.</title>
        <authorList>
            <person name="Puginier C."/>
            <person name="Libourel C."/>
            <person name="Otte J."/>
            <person name="Skaloud P."/>
            <person name="Haon M."/>
            <person name="Grisel S."/>
            <person name="Petersen M."/>
            <person name="Berrin J.G."/>
            <person name="Delaux P.M."/>
            <person name="Dal Grande F."/>
            <person name="Keller J."/>
        </authorList>
    </citation>
    <scope>NUCLEOTIDE SEQUENCE [LARGE SCALE GENOMIC DNA]</scope>
    <source>
        <strain evidence="13 14">SAG 2043</strain>
    </source>
</reference>
<dbReference type="GO" id="GO:0005759">
    <property type="term" value="C:mitochondrial matrix"/>
    <property type="evidence" value="ECO:0007669"/>
    <property type="project" value="UniProtKB-ARBA"/>
</dbReference>
<sequence>MGPPVARLSIPGVDYMLAVASGKGGVGKSTTAVNLAVALAQNHNLSVGLMDADVFGPSVPRMMNLSGRPKATEDHKMIPLENFGVRCMSMGFLLQDDAAAVWRGPMVMSALESFMKKVAWGNLNVLVIDMPPGTGDAQITISQRLPITGAVMISTPQDIALIDARKGATMFRNVKVPILGLVENMSYYQCPSCGHQEHIFGDGGAKRTAQEMQMELLGQIPLHISIRETSDAGAPIVASNPGSPSAQAYSKLADRVWEKLQMARPNPG</sequence>
<keyword evidence="5" id="KW-0547">Nucleotide-binding</keyword>
<dbReference type="PANTHER" id="PTHR42961">
    <property type="entry name" value="IRON-SULFUR PROTEIN NUBPL"/>
    <property type="match status" value="1"/>
</dbReference>
<evidence type="ECO:0000256" key="12">
    <source>
        <dbReference type="ARBA" id="ARBA00081370"/>
    </source>
</evidence>
<gene>
    <name evidence="13" type="ORF">WJX72_010281</name>
</gene>
<dbReference type="Gene3D" id="3.40.50.300">
    <property type="entry name" value="P-loop containing nucleotide triphosphate hydrolases"/>
    <property type="match status" value="1"/>
</dbReference>
<dbReference type="FunFam" id="3.40.50.300:FF:000709">
    <property type="entry name" value="Iron-sulfur protein NUBPL isoform X1"/>
    <property type="match status" value="1"/>
</dbReference>
<dbReference type="GO" id="GO:0016226">
    <property type="term" value="P:iron-sulfur cluster assembly"/>
    <property type="evidence" value="ECO:0007669"/>
    <property type="project" value="InterPro"/>
</dbReference>
<dbReference type="GO" id="GO:0051539">
    <property type="term" value="F:4 iron, 4 sulfur cluster binding"/>
    <property type="evidence" value="ECO:0007669"/>
    <property type="project" value="UniProtKB-KW"/>
</dbReference>
<evidence type="ECO:0000313" key="13">
    <source>
        <dbReference type="EMBL" id="KAK9817145.1"/>
    </source>
</evidence>
<dbReference type="PANTHER" id="PTHR42961:SF2">
    <property type="entry name" value="IRON-SULFUR PROTEIN NUBPL"/>
    <property type="match status" value="1"/>
</dbReference>
<evidence type="ECO:0000256" key="3">
    <source>
        <dbReference type="ARBA" id="ARBA00022485"/>
    </source>
</evidence>
<keyword evidence="8" id="KW-0408">Iron</keyword>
<comment type="similarity">
    <text evidence="11">Belongs to the Mrp/NBP35 ATP-binding proteins family.</text>
</comment>
<accession>A0AAW1Q8H1</accession>
<keyword evidence="9" id="KW-0411">Iron-sulfur</keyword>
<organism evidence="13 14">
    <name type="scientific">[Myrmecia] bisecta</name>
    <dbReference type="NCBI Taxonomy" id="41462"/>
    <lineage>
        <taxon>Eukaryota</taxon>
        <taxon>Viridiplantae</taxon>
        <taxon>Chlorophyta</taxon>
        <taxon>core chlorophytes</taxon>
        <taxon>Trebouxiophyceae</taxon>
        <taxon>Trebouxiales</taxon>
        <taxon>Trebouxiaceae</taxon>
        <taxon>Myrmecia</taxon>
    </lineage>
</organism>
<dbReference type="GO" id="GO:0046872">
    <property type="term" value="F:metal ion binding"/>
    <property type="evidence" value="ECO:0007669"/>
    <property type="project" value="UniProtKB-KW"/>
</dbReference>
<dbReference type="CDD" id="cd02037">
    <property type="entry name" value="Mrp_NBP35"/>
    <property type="match status" value="1"/>
</dbReference>
<evidence type="ECO:0000256" key="7">
    <source>
        <dbReference type="ARBA" id="ARBA00022946"/>
    </source>
</evidence>
<keyword evidence="14" id="KW-1185">Reference proteome</keyword>
<dbReference type="GO" id="GO:0005524">
    <property type="term" value="F:ATP binding"/>
    <property type="evidence" value="ECO:0007669"/>
    <property type="project" value="UniProtKB-KW"/>
</dbReference>
<evidence type="ECO:0000256" key="8">
    <source>
        <dbReference type="ARBA" id="ARBA00023004"/>
    </source>
</evidence>
<keyword evidence="4" id="KW-0479">Metal-binding</keyword>
<comment type="cofactor">
    <cofactor evidence="1">
        <name>[4Fe-4S] cluster</name>
        <dbReference type="ChEBI" id="CHEBI:49883"/>
    </cofactor>
</comment>
<dbReference type="EMBL" id="JALJOR010000005">
    <property type="protein sequence ID" value="KAK9817145.1"/>
    <property type="molecule type" value="Genomic_DNA"/>
</dbReference>
<evidence type="ECO:0000256" key="2">
    <source>
        <dbReference type="ARBA" id="ARBA00004173"/>
    </source>
</evidence>
<comment type="subcellular location">
    <subcellularLocation>
        <location evidence="2">Mitochondrion</location>
    </subcellularLocation>
</comment>
<evidence type="ECO:0000256" key="11">
    <source>
        <dbReference type="ARBA" id="ARBA00024036"/>
    </source>
</evidence>
<dbReference type="HAMAP" id="MF_02040">
    <property type="entry name" value="Mrp_NBP35"/>
    <property type="match status" value="1"/>
</dbReference>
<evidence type="ECO:0000256" key="1">
    <source>
        <dbReference type="ARBA" id="ARBA00001966"/>
    </source>
</evidence>
<dbReference type="Pfam" id="PF10609">
    <property type="entry name" value="ParA"/>
    <property type="match status" value="1"/>
</dbReference>
<protein>
    <recommendedName>
        <fullName evidence="12">Nucleotide-binding protein-like</fullName>
    </recommendedName>
</protein>
<dbReference type="SUPFAM" id="SSF52540">
    <property type="entry name" value="P-loop containing nucleoside triphosphate hydrolases"/>
    <property type="match status" value="1"/>
</dbReference>
<keyword evidence="3" id="KW-0004">4Fe-4S</keyword>